<dbReference type="PROSITE" id="PS50198">
    <property type="entry name" value="PPIC_PPIASE_2"/>
    <property type="match status" value="1"/>
</dbReference>
<sequence>MFDFIRNHQKLMQFILLLFITPAFVLFGLEGYRTVSGDANAYAKVGDHVVSPEEFDAVKRQRIEEARAQSGPNFDPKVFDSPDINRQLLDALVMQYMLEQSVNKQYLTASDAALQNEIKNTPLFQKDGKFDLELYKAQLAARGLSPVQHEANVRFNLARNQVLDPVLRAVFFPKSIAAQLDDVQLAGRVIRVKTIDLAPYLDKVKLTEDQVNAFYEANKAQFTVPQKADVAYIVLSPENIKSKIQVSDADVAQYYAQNKARFSTPEERKVRHILLPAKKEGSNEADLKAQAEKVLAEVKANPAQFGEFAKKYSIDPGSAAQGGDLGFFGKGAMVPAFEAAAFAQKKGEISGLVKSEFGYHIIEVTDVRGGQVKTLDEVKASITDEIKNQKATAQIADAQGRFSELVYEGGQSFDNVEKALGLKAQTYARLGQPAPGDAPAVLKDPKVLAEIFSDDSINNKNNTKAIQVGDLLVSAHITQYTPATPKPLAEVKAQIEGQLKIEEAKKLGLTDADALAAKLNAAKPSDGAAELAGFSDKKTVSALGAQGVPSGVMQSVLNTPLAGLPTAKVVGLGPNGFAVAWVEAVAPSAEVKAKADPQIVAYYENLTNQSYQEALVLASRDAIKKRIHVDIKKTF</sequence>
<keyword evidence="7" id="KW-0143">Chaperone</keyword>
<keyword evidence="2" id="KW-1003">Cell membrane</keyword>
<dbReference type="Gene3D" id="1.10.4030.10">
    <property type="entry name" value="Porin chaperone SurA, peptide-binding domain"/>
    <property type="match status" value="1"/>
</dbReference>
<evidence type="ECO:0000313" key="13">
    <source>
        <dbReference type="EMBL" id="MCQ8896206.1"/>
    </source>
</evidence>
<dbReference type="InterPro" id="IPR046357">
    <property type="entry name" value="PPIase_dom_sf"/>
</dbReference>
<proteinExistence type="inferred from homology"/>
<feature type="domain" description="PpiC" evidence="12">
    <location>
        <begin position="265"/>
        <end position="366"/>
    </location>
</feature>
<evidence type="ECO:0000256" key="2">
    <source>
        <dbReference type="ARBA" id="ARBA00022475"/>
    </source>
</evidence>
<dbReference type="RefSeq" id="WP_256763970.1">
    <property type="nucleotide sequence ID" value="NZ_JANIGO010000002.1"/>
</dbReference>
<dbReference type="SUPFAM" id="SSF109998">
    <property type="entry name" value="Triger factor/SurA peptide-binding domain-like"/>
    <property type="match status" value="1"/>
</dbReference>
<keyword evidence="14" id="KW-1185">Reference proteome</keyword>
<dbReference type="InterPro" id="IPR000297">
    <property type="entry name" value="PPIase_PpiC"/>
</dbReference>
<evidence type="ECO:0000256" key="1">
    <source>
        <dbReference type="ARBA" id="ARBA00004382"/>
    </source>
</evidence>
<evidence type="ECO:0000256" key="3">
    <source>
        <dbReference type="ARBA" id="ARBA00022519"/>
    </source>
</evidence>
<evidence type="ECO:0000256" key="6">
    <source>
        <dbReference type="ARBA" id="ARBA00023136"/>
    </source>
</evidence>
<accession>A0ABT1WFC0</accession>
<keyword evidence="4" id="KW-0812">Transmembrane</keyword>
<dbReference type="EMBL" id="JANIGO010000002">
    <property type="protein sequence ID" value="MCQ8896206.1"/>
    <property type="molecule type" value="Genomic_DNA"/>
</dbReference>
<organism evidence="13 14">
    <name type="scientific">Limnobacter humi</name>
    <dbReference type="NCBI Taxonomy" id="1778671"/>
    <lineage>
        <taxon>Bacteria</taxon>
        <taxon>Pseudomonadati</taxon>
        <taxon>Pseudomonadota</taxon>
        <taxon>Betaproteobacteria</taxon>
        <taxon>Burkholderiales</taxon>
        <taxon>Burkholderiaceae</taxon>
        <taxon>Limnobacter</taxon>
    </lineage>
</organism>
<comment type="caution">
    <text evidence="13">The sequence shown here is derived from an EMBL/GenBank/DDBJ whole genome shotgun (WGS) entry which is preliminary data.</text>
</comment>
<evidence type="ECO:0000256" key="5">
    <source>
        <dbReference type="ARBA" id="ARBA00022989"/>
    </source>
</evidence>
<keyword evidence="11" id="KW-0413">Isomerase</keyword>
<dbReference type="SUPFAM" id="SSF54534">
    <property type="entry name" value="FKBP-like"/>
    <property type="match status" value="1"/>
</dbReference>
<evidence type="ECO:0000313" key="14">
    <source>
        <dbReference type="Proteomes" id="UP001204142"/>
    </source>
</evidence>
<evidence type="ECO:0000256" key="4">
    <source>
        <dbReference type="ARBA" id="ARBA00022692"/>
    </source>
</evidence>
<keyword evidence="5" id="KW-1133">Transmembrane helix</keyword>
<evidence type="ECO:0000256" key="9">
    <source>
        <dbReference type="ARBA" id="ARBA00040743"/>
    </source>
</evidence>
<dbReference type="Gene3D" id="3.10.50.40">
    <property type="match status" value="1"/>
</dbReference>
<reference evidence="13 14" key="1">
    <citation type="submission" date="2022-07" db="EMBL/GenBank/DDBJ databases">
        <authorList>
            <person name="Xamxidin M."/>
            <person name="Wu M."/>
        </authorList>
    </citation>
    <scope>NUCLEOTIDE SEQUENCE [LARGE SCALE GENOMIC DNA]</scope>
    <source>
        <strain evidence="13 14">NBRC 111650</strain>
    </source>
</reference>
<evidence type="ECO:0000256" key="7">
    <source>
        <dbReference type="ARBA" id="ARBA00023186"/>
    </source>
</evidence>
<dbReference type="PANTHER" id="PTHR47529">
    <property type="entry name" value="PEPTIDYL-PROLYL CIS-TRANS ISOMERASE D"/>
    <property type="match status" value="1"/>
</dbReference>
<comment type="similarity">
    <text evidence="8">Belongs to the PpiD chaperone family.</text>
</comment>
<dbReference type="Proteomes" id="UP001204142">
    <property type="component" value="Unassembled WGS sequence"/>
</dbReference>
<evidence type="ECO:0000256" key="10">
    <source>
        <dbReference type="ARBA" id="ARBA00042775"/>
    </source>
</evidence>
<keyword evidence="6" id="KW-0472">Membrane</keyword>
<comment type="subcellular location">
    <subcellularLocation>
        <location evidence="1">Cell inner membrane</location>
        <topology evidence="1">Single-pass type II membrane protein</topology>
        <orientation evidence="1">Periplasmic side</orientation>
    </subcellularLocation>
</comment>
<evidence type="ECO:0000256" key="11">
    <source>
        <dbReference type="PROSITE-ProRule" id="PRU00278"/>
    </source>
</evidence>
<dbReference type="InterPro" id="IPR027304">
    <property type="entry name" value="Trigger_fact/SurA_dom_sf"/>
</dbReference>
<dbReference type="Pfam" id="PF13624">
    <property type="entry name" value="SurA_N_3"/>
    <property type="match status" value="1"/>
</dbReference>
<dbReference type="InterPro" id="IPR052029">
    <property type="entry name" value="PpiD_chaperone"/>
</dbReference>
<name>A0ABT1WFC0_9BURK</name>
<evidence type="ECO:0000256" key="8">
    <source>
        <dbReference type="ARBA" id="ARBA00038408"/>
    </source>
</evidence>
<evidence type="ECO:0000259" key="12">
    <source>
        <dbReference type="PROSITE" id="PS50198"/>
    </source>
</evidence>
<protein>
    <recommendedName>
        <fullName evidence="9">Periplasmic chaperone PpiD</fullName>
    </recommendedName>
    <alternativeName>
        <fullName evidence="10">Periplasmic folding chaperone</fullName>
    </alternativeName>
</protein>
<gene>
    <name evidence="13" type="ORF">NQT62_07120</name>
</gene>
<keyword evidence="11" id="KW-0697">Rotamase</keyword>
<dbReference type="Pfam" id="PF13616">
    <property type="entry name" value="Rotamase_3"/>
    <property type="match status" value="1"/>
</dbReference>
<keyword evidence="3" id="KW-0997">Cell inner membrane</keyword>
<dbReference type="PANTHER" id="PTHR47529:SF1">
    <property type="entry name" value="PERIPLASMIC CHAPERONE PPID"/>
    <property type="match status" value="1"/>
</dbReference>